<evidence type="ECO:0008006" key="4">
    <source>
        <dbReference type="Google" id="ProtNLM"/>
    </source>
</evidence>
<evidence type="ECO:0000313" key="2">
    <source>
        <dbReference type="EMBL" id="MFB9444134.1"/>
    </source>
</evidence>
<evidence type="ECO:0000313" key="3">
    <source>
        <dbReference type="Proteomes" id="UP001589608"/>
    </source>
</evidence>
<feature type="compositionally biased region" description="Pro residues" evidence="1">
    <location>
        <begin position="34"/>
        <end position="47"/>
    </location>
</feature>
<sequence>MGAWMLCAAGLSALALHETTAGREALLKAARPAPGAPGAPTPSPSPDSPRILRTPGGNVVAGCDGTSVRVRYLSPATGFHIVSADRVPGPQSRAVFRSDTQEVRVLVRCTGDGPHADVEVS</sequence>
<organism evidence="2 3">
    <name type="scientific">Dactylosporangium vinaceum</name>
    <dbReference type="NCBI Taxonomy" id="53362"/>
    <lineage>
        <taxon>Bacteria</taxon>
        <taxon>Bacillati</taxon>
        <taxon>Actinomycetota</taxon>
        <taxon>Actinomycetes</taxon>
        <taxon>Micromonosporales</taxon>
        <taxon>Micromonosporaceae</taxon>
        <taxon>Dactylosporangium</taxon>
    </lineage>
</organism>
<comment type="caution">
    <text evidence="2">The sequence shown here is derived from an EMBL/GenBank/DDBJ whole genome shotgun (WGS) entry which is preliminary data.</text>
</comment>
<reference evidence="2 3" key="1">
    <citation type="submission" date="2024-09" db="EMBL/GenBank/DDBJ databases">
        <authorList>
            <person name="Sun Q."/>
            <person name="Mori K."/>
        </authorList>
    </citation>
    <scope>NUCLEOTIDE SEQUENCE [LARGE SCALE GENOMIC DNA]</scope>
    <source>
        <strain evidence="2 3">JCM 3307</strain>
    </source>
</reference>
<feature type="region of interest" description="Disordered" evidence="1">
    <location>
        <begin position="30"/>
        <end position="55"/>
    </location>
</feature>
<protein>
    <recommendedName>
        <fullName evidence="4">Secreted protein</fullName>
    </recommendedName>
</protein>
<dbReference type="Proteomes" id="UP001589608">
    <property type="component" value="Unassembled WGS sequence"/>
</dbReference>
<gene>
    <name evidence="2" type="ORF">ACFFTR_13720</name>
</gene>
<dbReference type="RefSeq" id="WP_223098379.1">
    <property type="nucleotide sequence ID" value="NZ_CP061913.1"/>
</dbReference>
<accession>A0ABV5M5J9</accession>
<proteinExistence type="predicted"/>
<keyword evidence="3" id="KW-1185">Reference proteome</keyword>
<evidence type="ECO:0000256" key="1">
    <source>
        <dbReference type="SAM" id="MobiDB-lite"/>
    </source>
</evidence>
<dbReference type="EMBL" id="JBHMCA010000024">
    <property type="protein sequence ID" value="MFB9444134.1"/>
    <property type="molecule type" value="Genomic_DNA"/>
</dbReference>
<name>A0ABV5M5J9_9ACTN</name>